<protein>
    <submittedName>
        <fullName evidence="3">ISPpu20 transposase</fullName>
    </submittedName>
</protein>
<feature type="domain" description="Transposase InsH N-terminal" evidence="2">
    <location>
        <begin position="29"/>
        <end position="122"/>
    </location>
</feature>
<dbReference type="Proteomes" id="UP000245431">
    <property type="component" value="Chromosome PVE_r2"/>
</dbReference>
<evidence type="ECO:0000313" key="4">
    <source>
        <dbReference type="Proteomes" id="UP000245431"/>
    </source>
</evidence>
<evidence type="ECO:0000259" key="1">
    <source>
        <dbReference type="Pfam" id="PF01609"/>
    </source>
</evidence>
<dbReference type="GO" id="GO:0004803">
    <property type="term" value="F:transposase activity"/>
    <property type="evidence" value="ECO:0007669"/>
    <property type="project" value="InterPro"/>
</dbReference>
<sequence>MPVSQDTGIFLMRYIQGEDRSQGTLFPVSLDELIPEDHLVRVIEAYISLLDLEQLGFDKAVPKATGRPSYHPADLLKLYLYGYFQQVRSSRRLEAECQRNVEVMWLLGRLAPDFKTIADFRRDNSAAFVATCRAFVSFCRGAGLIGGDLIAIDGSKFQAVASNRKHITPKKLQRREAVLDKRIAHYLAQLDEADRGEQEQAIDRSAVQTALETLRVKKANNQTCQALMQAQGLVQHVVGEADAQKMRTPSGSRIAYNVQSAVDAKHCLIVHHEVTQEGADNRLLEPMAQATQAVLEQAKLNVTADAGYSNGAQFQACEDAGITPFVPPNRAINTKGGEEQFFDRTLFNYSEESDSYECPNGKTLTLKALNKGDRVYHASISDCGTCALKSRCTKAERRYVTRHAHESAFERMEQRMKANPDMMINRRSIVEHPFGNLKQWAFGNARFLLRQLKGTRTEMALAIQAYNLKRTINVLGVPKLMELMG</sequence>
<dbReference type="Pfam" id="PF01609">
    <property type="entry name" value="DDE_Tnp_1"/>
    <property type="match status" value="1"/>
</dbReference>
<evidence type="ECO:0000313" key="3">
    <source>
        <dbReference type="EMBL" id="SBW84940.1"/>
    </source>
</evidence>
<dbReference type="InterPro" id="IPR047629">
    <property type="entry name" value="IS1182_transpos"/>
</dbReference>
<dbReference type="PANTHER" id="PTHR33408">
    <property type="entry name" value="TRANSPOSASE"/>
    <property type="match status" value="1"/>
</dbReference>
<reference evidence="4" key="1">
    <citation type="submission" date="2016-07" db="EMBL/GenBank/DDBJ databases">
        <authorList>
            <person name="Florea S."/>
            <person name="Webb J.S."/>
            <person name="Jaromczyk J."/>
            <person name="Schardl C.L."/>
        </authorList>
    </citation>
    <scope>NUCLEOTIDE SEQUENCE [LARGE SCALE GENOMIC DNA]</scope>
    <source>
        <strain evidence="4">1YdBTEX2</strain>
    </source>
</reference>
<dbReference type="AlphaFoldDB" id="A0A1D3K9F9"/>
<dbReference type="NCBIfam" id="NF033551">
    <property type="entry name" value="transpos_IS1182"/>
    <property type="match status" value="1"/>
</dbReference>
<dbReference type="GO" id="GO:0006313">
    <property type="term" value="P:DNA transposition"/>
    <property type="evidence" value="ECO:0007669"/>
    <property type="project" value="InterPro"/>
</dbReference>
<dbReference type="InterPro" id="IPR002559">
    <property type="entry name" value="Transposase_11"/>
</dbReference>
<dbReference type="GO" id="GO:0003677">
    <property type="term" value="F:DNA binding"/>
    <property type="evidence" value="ECO:0007669"/>
    <property type="project" value="InterPro"/>
</dbReference>
<dbReference type="InterPro" id="IPR008490">
    <property type="entry name" value="Transposase_InsH_N"/>
</dbReference>
<organism evidence="3 4">
    <name type="scientific">Pseudomonas veronii 1YdBTEX2</name>
    <dbReference type="NCBI Taxonomy" id="1295141"/>
    <lineage>
        <taxon>Bacteria</taxon>
        <taxon>Pseudomonadati</taxon>
        <taxon>Pseudomonadota</taxon>
        <taxon>Gammaproteobacteria</taxon>
        <taxon>Pseudomonadales</taxon>
        <taxon>Pseudomonadaceae</taxon>
        <taxon>Pseudomonas</taxon>
    </lineage>
</organism>
<dbReference type="EMBL" id="LT599584">
    <property type="protein sequence ID" value="SBW84940.1"/>
    <property type="molecule type" value="Genomic_DNA"/>
</dbReference>
<dbReference type="Pfam" id="PF05598">
    <property type="entry name" value="DUF772"/>
    <property type="match status" value="1"/>
</dbReference>
<accession>A0A1D3K9F9</accession>
<name>A0A1D3K9F9_PSEVE</name>
<dbReference type="PANTHER" id="PTHR33408:SF2">
    <property type="entry name" value="TRANSPOSASE DDE DOMAIN-CONTAINING PROTEIN"/>
    <property type="match status" value="1"/>
</dbReference>
<evidence type="ECO:0000259" key="2">
    <source>
        <dbReference type="Pfam" id="PF05598"/>
    </source>
</evidence>
<feature type="domain" description="Transposase IS4-like" evidence="1">
    <location>
        <begin position="239"/>
        <end position="468"/>
    </location>
</feature>
<gene>
    <name evidence="3" type="ORF">PVE_R2G0915</name>
</gene>
<proteinExistence type="predicted"/>